<keyword evidence="4" id="KW-1185">Reference proteome</keyword>
<dbReference type="InterPro" id="IPR050879">
    <property type="entry name" value="Acyltransferase_3"/>
</dbReference>
<dbReference type="Pfam" id="PF01757">
    <property type="entry name" value="Acyl_transf_3"/>
    <property type="match status" value="1"/>
</dbReference>
<feature type="transmembrane region" description="Helical" evidence="1">
    <location>
        <begin position="186"/>
        <end position="204"/>
    </location>
</feature>
<keyword evidence="1" id="KW-1133">Transmembrane helix</keyword>
<dbReference type="RefSeq" id="WP_284222548.1">
    <property type="nucleotide sequence ID" value="NZ_BSOY01000033.1"/>
</dbReference>
<sequence length="315" mass="34595">MVLHNIQALRGAAALAVIFYHIGPLSGEFQFPIGRAGVDVFFVVSGFIMAHIWGRSDRFLLDRAIRVLPLYWIITAAAFVGFAAFPALQPETPPNLLQSFLLLPGETSGWALIVAWTLVWEMIFYGLLTVFRHHRPFLTTGIVLVAMTLTGIVFRPVEPVAAMLTATVALSFIGGILIARCKAHPHARIALALGIVWFAAYAALGLPLEAHDFWRGVWFAPPAMLLVYGAVGVAGRIRPLEHLGDASYSLYLTHVPVMAVLAKTSEMATGQRPPALLLLIATIAAAWLTYVWIERLLMAYFKKLRSESRPVLTIS</sequence>
<reference evidence="4" key="1">
    <citation type="journal article" date="2019" name="Int. J. Syst. Evol. Microbiol.">
        <title>The Global Catalogue of Microorganisms (GCM) 10K type strain sequencing project: providing services to taxonomists for standard genome sequencing and annotation.</title>
        <authorList>
            <consortium name="The Broad Institute Genomics Platform"/>
            <consortium name="The Broad Institute Genome Sequencing Center for Infectious Disease"/>
            <person name="Wu L."/>
            <person name="Ma J."/>
        </authorList>
    </citation>
    <scope>NUCLEOTIDE SEQUENCE [LARGE SCALE GENOMIC DNA]</scope>
    <source>
        <strain evidence="4">NBRC 110107</strain>
    </source>
</reference>
<evidence type="ECO:0000313" key="4">
    <source>
        <dbReference type="Proteomes" id="UP001156921"/>
    </source>
</evidence>
<organism evidence="3 4">
    <name type="scientific">Brevundimonas denitrificans</name>
    <dbReference type="NCBI Taxonomy" id="1443434"/>
    <lineage>
        <taxon>Bacteria</taxon>
        <taxon>Pseudomonadati</taxon>
        <taxon>Pseudomonadota</taxon>
        <taxon>Alphaproteobacteria</taxon>
        <taxon>Caulobacterales</taxon>
        <taxon>Caulobacteraceae</taxon>
        <taxon>Brevundimonas</taxon>
    </lineage>
</organism>
<dbReference type="PANTHER" id="PTHR23028:SF131">
    <property type="entry name" value="BLR2367 PROTEIN"/>
    <property type="match status" value="1"/>
</dbReference>
<feature type="transmembrane region" description="Helical" evidence="1">
    <location>
        <begin position="65"/>
        <end position="88"/>
    </location>
</feature>
<comment type="caution">
    <text evidence="3">The sequence shown here is derived from an EMBL/GenBank/DDBJ whole genome shotgun (WGS) entry which is preliminary data.</text>
</comment>
<evidence type="ECO:0000313" key="3">
    <source>
        <dbReference type="EMBL" id="GLS01688.1"/>
    </source>
</evidence>
<dbReference type="PANTHER" id="PTHR23028">
    <property type="entry name" value="ACETYLTRANSFERASE"/>
    <property type="match status" value="1"/>
</dbReference>
<feature type="transmembrane region" description="Helical" evidence="1">
    <location>
        <begin position="216"/>
        <end position="234"/>
    </location>
</feature>
<feature type="transmembrane region" description="Helical" evidence="1">
    <location>
        <begin position="33"/>
        <end position="53"/>
    </location>
</feature>
<feature type="domain" description="Acyltransferase 3" evidence="2">
    <location>
        <begin position="4"/>
        <end position="290"/>
    </location>
</feature>
<evidence type="ECO:0000259" key="2">
    <source>
        <dbReference type="Pfam" id="PF01757"/>
    </source>
</evidence>
<protein>
    <submittedName>
        <fullName evidence="3">Exopolysaccharide production protein ExoZ</fullName>
    </submittedName>
</protein>
<feature type="transmembrane region" description="Helical" evidence="1">
    <location>
        <begin position="274"/>
        <end position="293"/>
    </location>
</feature>
<dbReference type="InterPro" id="IPR002656">
    <property type="entry name" value="Acyl_transf_3_dom"/>
</dbReference>
<evidence type="ECO:0000256" key="1">
    <source>
        <dbReference type="SAM" id="Phobius"/>
    </source>
</evidence>
<keyword evidence="1" id="KW-0472">Membrane</keyword>
<feature type="transmembrane region" description="Helical" evidence="1">
    <location>
        <begin position="137"/>
        <end position="154"/>
    </location>
</feature>
<dbReference type="Proteomes" id="UP001156921">
    <property type="component" value="Unassembled WGS sequence"/>
</dbReference>
<keyword evidence="1" id="KW-0812">Transmembrane</keyword>
<proteinExistence type="predicted"/>
<accession>A0ABQ6BIE6</accession>
<gene>
    <name evidence="3" type="primary">exoZ1</name>
    <name evidence="3" type="ORF">GCM10007859_17030</name>
</gene>
<dbReference type="EMBL" id="BSOY01000033">
    <property type="protein sequence ID" value="GLS01688.1"/>
    <property type="molecule type" value="Genomic_DNA"/>
</dbReference>
<feature type="transmembrane region" description="Helical" evidence="1">
    <location>
        <begin position="108"/>
        <end position="130"/>
    </location>
</feature>
<feature type="transmembrane region" description="Helical" evidence="1">
    <location>
        <begin position="160"/>
        <end position="179"/>
    </location>
</feature>
<name>A0ABQ6BIE6_9CAUL</name>